<evidence type="ECO:0000313" key="1">
    <source>
        <dbReference type="EMBL" id="CAD6187219.1"/>
    </source>
</evidence>
<organism evidence="1 2">
    <name type="scientific">Caenorhabditis auriculariae</name>
    <dbReference type="NCBI Taxonomy" id="2777116"/>
    <lineage>
        <taxon>Eukaryota</taxon>
        <taxon>Metazoa</taxon>
        <taxon>Ecdysozoa</taxon>
        <taxon>Nematoda</taxon>
        <taxon>Chromadorea</taxon>
        <taxon>Rhabditida</taxon>
        <taxon>Rhabditina</taxon>
        <taxon>Rhabditomorpha</taxon>
        <taxon>Rhabditoidea</taxon>
        <taxon>Rhabditidae</taxon>
        <taxon>Peloderinae</taxon>
        <taxon>Caenorhabditis</taxon>
    </lineage>
</organism>
<accession>A0A8S1GVA9</accession>
<keyword evidence="2" id="KW-1185">Reference proteome</keyword>
<reference evidence="1" key="1">
    <citation type="submission" date="2020-10" db="EMBL/GenBank/DDBJ databases">
        <authorList>
            <person name="Kikuchi T."/>
        </authorList>
    </citation>
    <scope>NUCLEOTIDE SEQUENCE</scope>
    <source>
        <strain evidence="1">NKZ352</strain>
    </source>
</reference>
<dbReference type="Proteomes" id="UP000835052">
    <property type="component" value="Unassembled WGS sequence"/>
</dbReference>
<proteinExistence type="predicted"/>
<name>A0A8S1GVA9_9PELO</name>
<evidence type="ECO:0000313" key="2">
    <source>
        <dbReference type="Proteomes" id="UP000835052"/>
    </source>
</evidence>
<dbReference type="EMBL" id="CAJGYM010000006">
    <property type="protein sequence ID" value="CAD6187219.1"/>
    <property type="molecule type" value="Genomic_DNA"/>
</dbReference>
<sequence length="75" mass="8249">MSRAGHASQTKVDARYGFIKIAHKLLARKVFSKKDFDVCGGVDSHLPATGSDPLTLRRNRRLRNAVSLCTGLPQL</sequence>
<dbReference type="AlphaFoldDB" id="A0A8S1GVA9"/>
<protein>
    <submittedName>
        <fullName evidence="1">Uncharacterized protein</fullName>
    </submittedName>
</protein>
<gene>
    <name evidence="1" type="ORF">CAUJ_LOCUS3138</name>
</gene>
<comment type="caution">
    <text evidence="1">The sequence shown here is derived from an EMBL/GenBank/DDBJ whole genome shotgun (WGS) entry which is preliminary data.</text>
</comment>